<dbReference type="Pfam" id="PF17874">
    <property type="entry name" value="TPR_MalT"/>
    <property type="match status" value="1"/>
</dbReference>
<dbReference type="SUPFAM" id="SSF52540">
    <property type="entry name" value="P-loop containing nucleoside triphosphate hydrolases"/>
    <property type="match status" value="1"/>
</dbReference>
<dbReference type="InterPro" id="IPR016032">
    <property type="entry name" value="Sig_transdc_resp-reg_C-effctor"/>
</dbReference>
<evidence type="ECO:0000256" key="1">
    <source>
        <dbReference type="ARBA" id="ARBA00005820"/>
    </source>
</evidence>
<feature type="domain" description="OmpR/PhoB-type" evidence="5">
    <location>
        <begin position="6"/>
        <end position="107"/>
    </location>
</feature>
<protein>
    <submittedName>
        <fullName evidence="6">Tetratricopeptide repeat protein</fullName>
    </submittedName>
</protein>
<dbReference type="InterPro" id="IPR019734">
    <property type="entry name" value="TPR_rpt"/>
</dbReference>
<feature type="DNA-binding region" description="OmpR/PhoB-type" evidence="3">
    <location>
        <begin position="6"/>
        <end position="107"/>
    </location>
</feature>
<keyword evidence="7" id="KW-1185">Reference proteome</keyword>
<reference evidence="6" key="1">
    <citation type="submission" date="2022-06" db="EMBL/GenBank/DDBJ databases">
        <title>Ornithinimicrobium HY1793.</title>
        <authorList>
            <person name="Huang Y."/>
        </authorList>
    </citation>
    <scope>NUCLEOTIDE SEQUENCE</scope>
    <source>
        <strain evidence="6">HY1793</strain>
    </source>
</reference>
<dbReference type="CDD" id="cd15831">
    <property type="entry name" value="BTAD"/>
    <property type="match status" value="1"/>
</dbReference>
<dbReference type="InterPro" id="IPR001867">
    <property type="entry name" value="OmpR/PhoB-type_DNA-bd"/>
</dbReference>
<dbReference type="InterPro" id="IPR005158">
    <property type="entry name" value="BTAD"/>
</dbReference>
<dbReference type="SUPFAM" id="SSF48452">
    <property type="entry name" value="TPR-like"/>
    <property type="match status" value="2"/>
</dbReference>
<dbReference type="SMART" id="SM00862">
    <property type="entry name" value="Trans_reg_C"/>
    <property type="match status" value="1"/>
</dbReference>
<keyword evidence="2 3" id="KW-0238">DNA-binding</keyword>
<evidence type="ECO:0000313" key="6">
    <source>
        <dbReference type="EMBL" id="USQ80179.1"/>
    </source>
</evidence>
<accession>A0ABY4YUD5</accession>
<dbReference type="InterPro" id="IPR036388">
    <property type="entry name" value="WH-like_DNA-bd_sf"/>
</dbReference>
<gene>
    <name evidence="6" type="ORF">NF556_00510</name>
</gene>
<dbReference type="InterPro" id="IPR041617">
    <property type="entry name" value="TPR_MalT"/>
</dbReference>
<comment type="similarity">
    <text evidence="1">Belongs to the AfsR/DnrI/RedD regulatory family.</text>
</comment>
<dbReference type="EMBL" id="CP099489">
    <property type="protein sequence ID" value="USQ80179.1"/>
    <property type="molecule type" value="Genomic_DNA"/>
</dbReference>
<dbReference type="PANTHER" id="PTHR47691:SF3">
    <property type="entry name" value="HTH-TYPE TRANSCRIPTIONAL REGULATOR RV0890C-RELATED"/>
    <property type="match status" value="1"/>
</dbReference>
<evidence type="ECO:0000256" key="2">
    <source>
        <dbReference type="ARBA" id="ARBA00023125"/>
    </source>
</evidence>
<dbReference type="SUPFAM" id="SSF46894">
    <property type="entry name" value="C-terminal effector domain of the bipartite response regulators"/>
    <property type="match status" value="1"/>
</dbReference>
<dbReference type="PROSITE" id="PS51755">
    <property type="entry name" value="OMPR_PHOB"/>
    <property type="match status" value="1"/>
</dbReference>
<dbReference type="Gene3D" id="3.40.50.300">
    <property type="entry name" value="P-loop containing nucleotide triphosphate hydrolases"/>
    <property type="match status" value="1"/>
</dbReference>
<dbReference type="PRINTS" id="PR00364">
    <property type="entry name" value="DISEASERSIST"/>
</dbReference>
<sequence length="947" mass="101730">MAARDQRTPDTGPRPTISFGVLGPLSLLAADGADITPTGSVQRLLLATLLTRANRPVTVDTLLEVLWPDDTSGRGRDKLHLTVHRVRALLASPDRIALTAAGYQIRVEDGELDLARFDALASRLLVDDPPPAEAATLALEALSLWRGETAFEGVEHIATAPEAERCAARRRWFHEVWCGAELARGRHGAVLPELEALAAAHPLHEQFQVLLMRALQADGRRGDALAVYRRTRVALRDELGVDPGVELEQQMAQVHAGTGPAAVDDRGRSPAELPPAPTGLTDREGELDAIDATLSGQARTCVVTGMPGVGKTALVLAWSHARRDDYPDGQLFVDLRGFGDGPPTSPAEALATCLKSLGLPPSRLPEGVEDRASLFRSVVSERRVLVVLDNAVSAEQVRPLLPAGSHCTVLVTSREMLQGLGARDGAGSVRLAPLSETGSTVLLRELIGPRAAADEASVVALARLCGHLPLALRIAALQVELRSHQGLPELVAEMVDDQHRLDLLDVGDGETDIRAVLAWSCQELPEETARVFRALGMMPGRDADEETLAAWRGQEPRAQRRHLDALVRAHLLERDETGRLRQHELVRAYAAEQGRLACESGEVEAAHARVLDFYARKSAAVGDPLELDTAWSWFEQEWGNVLLAVDTADASAADSVLALARAFGAFLRVSGQHEAGLRLHARQLELARETGDLRAEHAARLSLGNLRMRLGDQVGAESDYRAALAHTDRVGDPLLRAASLTNLGGLLTDTGDLEQAEAALSEAVEIFGHHDDARGVSVGLSRLGDCKLLVHDPGGAADHFEEALRICDESGVEIVRSEACVGLAHAAIAQGDLSRAERWAQQAIALMERHPGSEDEPLALGVLAAVRLAQDRRPEAEDLVGRALERAHRLGAIDVTMWVLRGYLVAAPLGVEALRQEAIEFARKHGFRGIAAELDSAEAIPVPGGPR</sequence>
<dbReference type="InterPro" id="IPR011990">
    <property type="entry name" value="TPR-like_helical_dom_sf"/>
</dbReference>
<name>A0ABY4YUD5_9MICO</name>
<dbReference type="PANTHER" id="PTHR47691">
    <property type="entry name" value="REGULATOR-RELATED"/>
    <property type="match status" value="1"/>
</dbReference>
<dbReference type="SMART" id="SM00028">
    <property type="entry name" value="TPR"/>
    <property type="match status" value="5"/>
</dbReference>
<evidence type="ECO:0000256" key="3">
    <source>
        <dbReference type="PROSITE-ProRule" id="PRU01091"/>
    </source>
</evidence>
<dbReference type="Gene3D" id="1.10.10.10">
    <property type="entry name" value="Winged helix-like DNA-binding domain superfamily/Winged helix DNA-binding domain"/>
    <property type="match status" value="1"/>
</dbReference>
<evidence type="ECO:0000256" key="4">
    <source>
        <dbReference type="SAM" id="MobiDB-lite"/>
    </source>
</evidence>
<dbReference type="Proteomes" id="UP001056455">
    <property type="component" value="Chromosome"/>
</dbReference>
<organism evidence="6 7">
    <name type="scientific">Ornithinimicrobium faecis</name>
    <dbReference type="NCBI Taxonomy" id="2934158"/>
    <lineage>
        <taxon>Bacteria</taxon>
        <taxon>Bacillati</taxon>
        <taxon>Actinomycetota</taxon>
        <taxon>Actinomycetes</taxon>
        <taxon>Micrococcales</taxon>
        <taxon>Ornithinimicrobiaceae</taxon>
        <taxon>Ornithinimicrobium</taxon>
    </lineage>
</organism>
<evidence type="ECO:0000313" key="7">
    <source>
        <dbReference type="Proteomes" id="UP001056455"/>
    </source>
</evidence>
<evidence type="ECO:0000259" key="5">
    <source>
        <dbReference type="PROSITE" id="PS51755"/>
    </source>
</evidence>
<dbReference type="Pfam" id="PF03704">
    <property type="entry name" value="BTAD"/>
    <property type="match status" value="1"/>
</dbReference>
<dbReference type="RefSeq" id="WP_252593555.1">
    <property type="nucleotide sequence ID" value="NZ_CP099489.1"/>
</dbReference>
<proteinExistence type="inferred from homology"/>
<dbReference type="Gene3D" id="1.25.40.10">
    <property type="entry name" value="Tetratricopeptide repeat domain"/>
    <property type="match status" value="2"/>
</dbReference>
<dbReference type="InterPro" id="IPR027417">
    <property type="entry name" value="P-loop_NTPase"/>
</dbReference>
<feature type="region of interest" description="Disordered" evidence="4">
    <location>
        <begin position="254"/>
        <end position="283"/>
    </location>
</feature>
<dbReference type="SMART" id="SM01043">
    <property type="entry name" value="BTAD"/>
    <property type="match status" value="1"/>
</dbReference>